<evidence type="ECO:0000313" key="8">
    <source>
        <dbReference type="Proteomes" id="UP000237246"/>
    </source>
</evidence>
<dbReference type="GO" id="GO:0007156">
    <property type="term" value="P:homophilic cell adhesion via plasma membrane adhesion molecules"/>
    <property type="evidence" value="ECO:0007669"/>
    <property type="project" value="InterPro"/>
</dbReference>
<dbReference type="InterPro" id="IPR039808">
    <property type="entry name" value="Cadherin"/>
</dbReference>
<dbReference type="PROSITE" id="PS50268">
    <property type="entry name" value="CADHERIN_2"/>
    <property type="match status" value="1"/>
</dbReference>
<dbReference type="GO" id="GO:0008013">
    <property type="term" value="F:beta-catenin binding"/>
    <property type="evidence" value="ECO:0007669"/>
    <property type="project" value="TreeGrafter"/>
</dbReference>
<dbReference type="EMBL" id="PPHD01014850">
    <property type="protein sequence ID" value="POI29556.1"/>
    <property type="molecule type" value="Genomic_DNA"/>
</dbReference>
<keyword evidence="8" id="KW-1185">Reference proteome</keyword>
<dbReference type="CDD" id="cd11304">
    <property type="entry name" value="Cadherin_repeat"/>
    <property type="match status" value="1"/>
</dbReference>
<dbReference type="PANTHER" id="PTHR24027:SF106">
    <property type="entry name" value="CADHERIN-18"/>
    <property type="match status" value="1"/>
</dbReference>
<comment type="subcellular location">
    <subcellularLocation>
        <location evidence="1">Membrane</location>
    </subcellularLocation>
</comment>
<dbReference type="PROSITE" id="PS00232">
    <property type="entry name" value="CADHERIN_1"/>
    <property type="match status" value="1"/>
</dbReference>
<dbReference type="OrthoDB" id="6250271at2759"/>
<dbReference type="InterPro" id="IPR015919">
    <property type="entry name" value="Cadherin-like_sf"/>
</dbReference>
<evidence type="ECO:0000256" key="4">
    <source>
        <dbReference type="ARBA" id="ARBA00023136"/>
    </source>
</evidence>
<comment type="caution">
    <text evidence="7">The sequence shown here is derived from an EMBL/GenBank/DDBJ whole genome shotgun (WGS) entry which is preliminary data.</text>
</comment>
<dbReference type="GO" id="GO:0000902">
    <property type="term" value="P:cell morphogenesis"/>
    <property type="evidence" value="ECO:0007669"/>
    <property type="project" value="TreeGrafter"/>
</dbReference>
<evidence type="ECO:0000259" key="6">
    <source>
        <dbReference type="PROSITE" id="PS50268"/>
    </source>
</evidence>
<keyword evidence="3 5" id="KW-0106">Calcium</keyword>
<evidence type="ECO:0000256" key="3">
    <source>
        <dbReference type="ARBA" id="ARBA00022837"/>
    </source>
</evidence>
<sequence>NPGLVSHVPVGIRILDVNDNPPELAREYDVVVCENAKPGQVIQTITATDKDNSANGARFHFSLDEGLSLNPNFTLRDNEEAQHEKTEIMESGM</sequence>
<dbReference type="GO" id="GO:0016342">
    <property type="term" value="C:catenin complex"/>
    <property type="evidence" value="ECO:0007669"/>
    <property type="project" value="TreeGrafter"/>
</dbReference>
<dbReference type="SUPFAM" id="SSF49313">
    <property type="entry name" value="Cadherin-like"/>
    <property type="match status" value="1"/>
</dbReference>
<dbReference type="GO" id="GO:0016477">
    <property type="term" value="P:cell migration"/>
    <property type="evidence" value="ECO:0007669"/>
    <property type="project" value="TreeGrafter"/>
</dbReference>
<name>A0A2P4SZL7_BAMTH</name>
<keyword evidence="4" id="KW-0472">Membrane</keyword>
<dbReference type="InterPro" id="IPR002126">
    <property type="entry name" value="Cadherin-like_dom"/>
</dbReference>
<proteinExistence type="predicted"/>
<evidence type="ECO:0000256" key="1">
    <source>
        <dbReference type="ARBA" id="ARBA00004370"/>
    </source>
</evidence>
<evidence type="ECO:0000313" key="7">
    <source>
        <dbReference type="EMBL" id="POI29556.1"/>
    </source>
</evidence>
<dbReference type="Proteomes" id="UP000237246">
    <property type="component" value="Unassembled WGS sequence"/>
</dbReference>
<evidence type="ECO:0000256" key="5">
    <source>
        <dbReference type="PROSITE-ProRule" id="PRU00043"/>
    </source>
</evidence>
<dbReference type="Gene3D" id="2.60.40.60">
    <property type="entry name" value="Cadherins"/>
    <property type="match status" value="1"/>
</dbReference>
<keyword evidence="2" id="KW-0677">Repeat</keyword>
<evidence type="ECO:0000256" key="2">
    <source>
        <dbReference type="ARBA" id="ARBA00022737"/>
    </source>
</evidence>
<dbReference type="GO" id="GO:0045296">
    <property type="term" value="F:cadherin binding"/>
    <property type="evidence" value="ECO:0007669"/>
    <property type="project" value="TreeGrafter"/>
</dbReference>
<protein>
    <recommendedName>
        <fullName evidence="6">Cadherin domain-containing protein</fullName>
    </recommendedName>
</protein>
<dbReference type="GO" id="GO:0016339">
    <property type="term" value="P:calcium-dependent cell-cell adhesion via plasma membrane cell adhesion molecules"/>
    <property type="evidence" value="ECO:0007669"/>
    <property type="project" value="TreeGrafter"/>
</dbReference>
<dbReference type="FunFam" id="2.60.40.60:FF:000326">
    <property type="entry name" value="cadherin-18 isoform X3"/>
    <property type="match status" value="1"/>
</dbReference>
<feature type="non-terminal residue" evidence="7">
    <location>
        <position position="1"/>
    </location>
</feature>
<feature type="domain" description="Cadherin" evidence="6">
    <location>
        <begin position="24"/>
        <end position="93"/>
    </location>
</feature>
<dbReference type="GO" id="GO:0044331">
    <property type="term" value="P:cell-cell adhesion mediated by cadherin"/>
    <property type="evidence" value="ECO:0007669"/>
    <property type="project" value="TreeGrafter"/>
</dbReference>
<dbReference type="PANTHER" id="PTHR24027">
    <property type="entry name" value="CADHERIN-23"/>
    <property type="match status" value="1"/>
</dbReference>
<accession>A0A2P4SZL7</accession>
<gene>
    <name evidence="7" type="ORF">CIB84_006694</name>
</gene>
<dbReference type="AlphaFoldDB" id="A0A2P4SZL7"/>
<dbReference type="GO" id="GO:0034332">
    <property type="term" value="P:adherens junction organization"/>
    <property type="evidence" value="ECO:0007669"/>
    <property type="project" value="TreeGrafter"/>
</dbReference>
<dbReference type="GO" id="GO:0005509">
    <property type="term" value="F:calcium ion binding"/>
    <property type="evidence" value="ECO:0007669"/>
    <property type="project" value="UniProtKB-UniRule"/>
</dbReference>
<organism evidence="7 8">
    <name type="scientific">Bambusicola thoracicus</name>
    <name type="common">Chinese bamboo-partridge</name>
    <name type="synonym">Perdix thoracica</name>
    <dbReference type="NCBI Taxonomy" id="9083"/>
    <lineage>
        <taxon>Eukaryota</taxon>
        <taxon>Metazoa</taxon>
        <taxon>Chordata</taxon>
        <taxon>Craniata</taxon>
        <taxon>Vertebrata</taxon>
        <taxon>Euteleostomi</taxon>
        <taxon>Archelosauria</taxon>
        <taxon>Archosauria</taxon>
        <taxon>Dinosauria</taxon>
        <taxon>Saurischia</taxon>
        <taxon>Theropoda</taxon>
        <taxon>Coelurosauria</taxon>
        <taxon>Aves</taxon>
        <taxon>Neognathae</taxon>
        <taxon>Galloanserae</taxon>
        <taxon>Galliformes</taxon>
        <taxon>Phasianidae</taxon>
        <taxon>Perdicinae</taxon>
        <taxon>Bambusicola</taxon>
    </lineage>
</organism>
<dbReference type="GO" id="GO:0007043">
    <property type="term" value="P:cell-cell junction assembly"/>
    <property type="evidence" value="ECO:0007669"/>
    <property type="project" value="TreeGrafter"/>
</dbReference>
<dbReference type="InterPro" id="IPR020894">
    <property type="entry name" value="Cadherin_CS"/>
</dbReference>
<dbReference type="GO" id="GO:0005912">
    <property type="term" value="C:adherens junction"/>
    <property type="evidence" value="ECO:0007669"/>
    <property type="project" value="TreeGrafter"/>
</dbReference>
<reference evidence="7 8" key="1">
    <citation type="submission" date="2018-01" db="EMBL/GenBank/DDBJ databases">
        <title>Comparison of the Chinese Bamboo Partridge and Red Junglefowl genome sequences highlights the importance of demography in genome evolution.</title>
        <authorList>
            <person name="Tiley G.P."/>
            <person name="Kimball R.T."/>
            <person name="Braun E.L."/>
            <person name="Burleigh J.G."/>
        </authorList>
    </citation>
    <scope>NUCLEOTIDE SEQUENCE [LARGE SCALE GENOMIC DNA]</scope>
    <source>
        <strain evidence="7">RTK389</strain>
        <tissue evidence="7">Blood</tissue>
    </source>
</reference>